<evidence type="ECO:0000256" key="6">
    <source>
        <dbReference type="ARBA" id="ARBA00022838"/>
    </source>
</evidence>
<proteinExistence type="inferred from homology"/>
<dbReference type="GO" id="GO:0051382">
    <property type="term" value="P:kinetochore assembly"/>
    <property type="evidence" value="ECO:0007669"/>
    <property type="project" value="TreeGrafter"/>
</dbReference>
<comment type="similarity">
    <text evidence="2">Belongs to the mis12 family.</text>
</comment>
<dbReference type="AlphaFoldDB" id="A0A4P9XY61"/>
<dbReference type="GO" id="GO:0000444">
    <property type="term" value="C:MIS12/MIND type complex"/>
    <property type="evidence" value="ECO:0007669"/>
    <property type="project" value="TreeGrafter"/>
</dbReference>
<dbReference type="Proteomes" id="UP000267251">
    <property type="component" value="Unassembled WGS sequence"/>
</dbReference>
<evidence type="ECO:0000256" key="7">
    <source>
        <dbReference type="ARBA" id="ARBA00023054"/>
    </source>
</evidence>
<evidence type="ECO:0000313" key="11">
    <source>
        <dbReference type="Proteomes" id="UP000267251"/>
    </source>
</evidence>
<reference evidence="11" key="1">
    <citation type="journal article" date="2018" name="Nat. Microbiol.">
        <title>Leveraging single-cell genomics to expand the fungal tree of life.</title>
        <authorList>
            <person name="Ahrendt S.R."/>
            <person name="Quandt C.A."/>
            <person name="Ciobanu D."/>
            <person name="Clum A."/>
            <person name="Salamov A."/>
            <person name="Andreopoulos B."/>
            <person name="Cheng J.F."/>
            <person name="Woyke T."/>
            <person name="Pelin A."/>
            <person name="Henrissat B."/>
            <person name="Reynolds N.K."/>
            <person name="Benny G.L."/>
            <person name="Smith M.E."/>
            <person name="James T.Y."/>
            <person name="Grigoriev I.V."/>
        </authorList>
    </citation>
    <scope>NUCLEOTIDE SEQUENCE [LARGE SCALE GENOMIC DNA]</scope>
</reference>
<evidence type="ECO:0000256" key="9">
    <source>
        <dbReference type="ARBA" id="ARBA00023328"/>
    </source>
</evidence>
<name>A0A4P9XY61_9FUNG</name>
<dbReference type="PANTHER" id="PTHR14527">
    <property type="entry name" value="PROTEIN MIS12 HOMOLOG"/>
    <property type="match status" value="1"/>
</dbReference>
<evidence type="ECO:0000256" key="5">
    <source>
        <dbReference type="ARBA" id="ARBA00022776"/>
    </source>
</evidence>
<evidence type="ECO:0000256" key="3">
    <source>
        <dbReference type="ARBA" id="ARBA00022454"/>
    </source>
</evidence>
<dbReference type="Pfam" id="PF05859">
    <property type="entry name" value="Mis12"/>
    <property type="match status" value="1"/>
</dbReference>
<protein>
    <submittedName>
        <fullName evidence="10">Centromere protein Mis12</fullName>
    </submittedName>
</protein>
<dbReference type="GO" id="GO:0051301">
    <property type="term" value="P:cell division"/>
    <property type="evidence" value="ECO:0007669"/>
    <property type="project" value="UniProtKB-KW"/>
</dbReference>
<sequence>MPPSKQGNNTAILIEHFGFPAVAFVDDVINSVNDHLYTASEGISRMVEGELGVSEEGEQGTHMFETLMESSIDKAFDVFELYTLQHTLSIHPDVNIELPHYETLDLSIKAKEEEELDAAISQARSALLK</sequence>
<keyword evidence="6" id="KW-0995">Kinetochore</keyword>
<dbReference type="GO" id="GO:0005634">
    <property type="term" value="C:nucleus"/>
    <property type="evidence" value="ECO:0007669"/>
    <property type="project" value="InterPro"/>
</dbReference>
<comment type="subcellular location">
    <subcellularLocation>
        <location evidence="1">Chromosome</location>
        <location evidence="1">Centromere</location>
        <location evidence="1">Kinetochore</location>
    </subcellularLocation>
</comment>
<evidence type="ECO:0000256" key="8">
    <source>
        <dbReference type="ARBA" id="ARBA00023306"/>
    </source>
</evidence>
<keyword evidence="11" id="KW-1185">Reference proteome</keyword>
<dbReference type="InterPro" id="IPR008685">
    <property type="entry name" value="Centromere_Mis12"/>
</dbReference>
<evidence type="ECO:0000313" key="10">
    <source>
        <dbReference type="EMBL" id="RKP11345.1"/>
    </source>
</evidence>
<organism evidence="10 11">
    <name type="scientific">Piptocephalis cylindrospora</name>
    <dbReference type="NCBI Taxonomy" id="1907219"/>
    <lineage>
        <taxon>Eukaryota</taxon>
        <taxon>Fungi</taxon>
        <taxon>Fungi incertae sedis</taxon>
        <taxon>Zoopagomycota</taxon>
        <taxon>Zoopagomycotina</taxon>
        <taxon>Zoopagomycetes</taxon>
        <taxon>Zoopagales</taxon>
        <taxon>Piptocephalidaceae</taxon>
        <taxon>Piptocephalis</taxon>
    </lineage>
</organism>
<evidence type="ECO:0000256" key="2">
    <source>
        <dbReference type="ARBA" id="ARBA00008643"/>
    </source>
</evidence>
<dbReference type="OrthoDB" id="1884855at2759"/>
<gene>
    <name evidence="10" type="ORF">BJ684DRAFT_22099</name>
</gene>
<accession>A0A4P9XY61</accession>
<keyword evidence="9" id="KW-0137">Centromere</keyword>
<keyword evidence="5" id="KW-0498">Mitosis</keyword>
<dbReference type="PANTHER" id="PTHR14527:SF2">
    <property type="entry name" value="PROTEIN MIS12 HOMOLOG"/>
    <property type="match status" value="1"/>
</dbReference>
<keyword evidence="4" id="KW-0132">Cell division</keyword>
<dbReference type="EMBL" id="KZ988990">
    <property type="protein sequence ID" value="RKP11345.1"/>
    <property type="molecule type" value="Genomic_DNA"/>
</dbReference>
<keyword evidence="3" id="KW-0158">Chromosome</keyword>
<feature type="non-terminal residue" evidence="10">
    <location>
        <position position="129"/>
    </location>
</feature>
<evidence type="ECO:0000256" key="4">
    <source>
        <dbReference type="ARBA" id="ARBA00022618"/>
    </source>
</evidence>
<keyword evidence="7" id="KW-0175">Coiled coil</keyword>
<keyword evidence="8" id="KW-0131">Cell cycle</keyword>
<dbReference type="GO" id="GO:0000070">
    <property type="term" value="P:mitotic sister chromatid segregation"/>
    <property type="evidence" value="ECO:0007669"/>
    <property type="project" value="TreeGrafter"/>
</dbReference>
<evidence type="ECO:0000256" key="1">
    <source>
        <dbReference type="ARBA" id="ARBA00004629"/>
    </source>
</evidence>